<name>A0AB34KQV4_9PEZI</name>
<dbReference type="GO" id="GO:0000139">
    <property type="term" value="C:Golgi membrane"/>
    <property type="evidence" value="ECO:0007669"/>
    <property type="project" value="UniProtKB-SubCell"/>
</dbReference>
<comment type="subcellular location">
    <subcellularLocation>
        <location evidence="1">Golgi apparatus membrane</location>
        <topology evidence="1">Peripheral membrane protein</topology>
    </subcellularLocation>
</comment>
<dbReference type="GO" id="GO:0017119">
    <property type="term" value="C:Golgi transport complex"/>
    <property type="evidence" value="ECO:0007669"/>
    <property type="project" value="InterPro"/>
</dbReference>
<comment type="caution">
    <text evidence="7">The sequence shown here is derived from an EMBL/GenBank/DDBJ whole genome shotgun (WGS) entry which is preliminary data.</text>
</comment>
<feature type="domain" description="Conserved oligomeric Golgi complex subunit 5 N-terminal" evidence="5">
    <location>
        <begin position="14"/>
        <end position="144"/>
    </location>
</feature>
<accession>A0AB34KQV4</accession>
<gene>
    <name evidence="7" type="ORF">WHR41_04232</name>
</gene>
<keyword evidence="4" id="KW-0472">Membrane</keyword>
<keyword evidence="3" id="KW-0333">Golgi apparatus</keyword>
<dbReference type="InterPro" id="IPR048485">
    <property type="entry name" value="COG5_helical"/>
</dbReference>
<reference evidence="7 8" key="1">
    <citation type="journal article" date="2020" name="Microbiol. Resour. Announc.">
        <title>Draft Genome Sequence of a Cladosporium Species Isolated from the Mesophotic Ascidian Didemnum maculosum.</title>
        <authorList>
            <person name="Gioti A."/>
            <person name="Siaperas R."/>
            <person name="Nikolaivits E."/>
            <person name="Le Goff G."/>
            <person name="Ouazzani J."/>
            <person name="Kotoulas G."/>
            <person name="Topakas E."/>
        </authorList>
    </citation>
    <scope>NUCLEOTIDE SEQUENCE [LARGE SCALE GENOMIC DNA]</scope>
    <source>
        <strain evidence="7 8">TM138-S3</strain>
    </source>
</reference>
<dbReference type="RefSeq" id="XP_069230280.1">
    <property type="nucleotide sequence ID" value="XM_069372838.1"/>
</dbReference>
<evidence type="ECO:0000313" key="7">
    <source>
        <dbReference type="EMBL" id="KAL1587175.1"/>
    </source>
</evidence>
<feature type="domain" description="Conserved oligomeric Golgi complex subunit 5 helical" evidence="6">
    <location>
        <begin position="209"/>
        <end position="408"/>
    </location>
</feature>
<evidence type="ECO:0000259" key="6">
    <source>
        <dbReference type="Pfam" id="PF20649"/>
    </source>
</evidence>
<evidence type="ECO:0000259" key="5">
    <source>
        <dbReference type="Pfam" id="PF10392"/>
    </source>
</evidence>
<dbReference type="GO" id="GO:0006891">
    <property type="term" value="P:intra-Golgi vesicle-mediated transport"/>
    <property type="evidence" value="ECO:0007669"/>
    <property type="project" value="InterPro"/>
</dbReference>
<dbReference type="InterPro" id="IPR049176">
    <property type="entry name" value="COG5_N"/>
</dbReference>
<sequence length="451" mass="49028">MISTDQSYLDTTTLLAPDFSPTSYANTLIHATNNASDTPLDLSTPLSRVLFDVQEVDTRIDALTTKNADSIVAHTQTQAQASGHVLEELETQVGSLRESYERLEREVGERWEQAEQVRLAAERMVKTLRLGRSVQRALVLGRQLQGLVEEVSAPHGRGGEKSMVPAAHALLGLRELFAATGKGEEAEGMGRVQLVTTLRNEVVNPSERTLLSRAQQTVREFSMSSLASGAGSQTNTTVGTYKETEDTKSRATHALHTLYLLSPAKPSASPETFTPTLLINALQTYLQTALTSSLASLARALATLPTLDRTLLEIAARCQNIVALEALLSATHAPAHPLLASPDPTAPTSNFLDPLLRHLDTSSLPSYFWRSLANQLSSRVQEILNRGGVSARTLRSNRDKVREAVRECVDRGSRLPQVSGLRGGSEEGRTRRNWEREAAVMVGSIVGPLGR</sequence>
<dbReference type="GeneID" id="96005676"/>
<dbReference type="EMBL" id="JAAQHG020000011">
    <property type="protein sequence ID" value="KAL1587175.1"/>
    <property type="molecule type" value="Genomic_DNA"/>
</dbReference>
<keyword evidence="8" id="KW-1185">Reference proteome</keyword>
<dbReference type="AlphaFoldDB" id="A0AB34KQV4"/>
<dbReference type="InterPro" id="IPR019465">
    <property type="entry name" value="Cog5"/>
</dbReference>
<evidence type="ECO:0000256" key="2">
    <source>
        <dbReference type="ARBA" id="ARBA00020974"/>
    </source>
</evidence>
<dbReference type="PANTHER" id="PTHR13228">
    <property type="entry name" value="CONSERVED OLIGOMERIC GOLGI COMPLEX COMPONENT 5"/>
    <property type="match status" value="1"/>
</dbReference>
<evidence type="ECO:0000313" key="8">
    <source>
        <dbReference type="Proteomes" id="UP000803884"/>
    </source>
</evidence>
<proteinExistence type="predicted"/>
<organism evidence="7 8">
    <name type="scientific">Cladosporium halotolerans</name>
    <dbReference type="NCBI Taxonomy" id="1052096"/>
    <lineage>
        <taxon>Eukaryota</taxon>
        <taxon>Fungi</taxon>
        <taxon>Dikarya</taxon>
        <taxon>Ascomycota</taxon>
        <taxon>Pezizomycotina</taxon>
        <taxon>Dothideomycetes</taxon>
        <taxon>Dothideomycetidae</taxon>
        <taxon>Cladosporiales</taxon>
        <taxon>Cladosporiaceae</taxon>
        <taxon>Cladosporium</taxon>
    </lineage>
</organism>
<evidence type="ECO:0000256" key="3">
    <source>
        <dbReference type="ARBA" id="ARBA00023034"/>
    </source>
</evidence>
<dbReference type="Pfam" id="PF20649">
    <property type="entry name" value="COG5_C"/>
    <property type="match status" value="1"/>
</dbReference>
<evidence type="ECO:0000256" key="4">
    <source>
        <dbReference type="ARBA" id="ARBA00023136"/>
    </source>
</evidence>
<dbReference type="Pfam" id="PF10392">
    <property type="entry name" value="COG5_N"/>
    <property type="match status" value="1"/>
</dbReference>
<dbReference type="PANTHER" id="PTHR13228:SF3">
    <property type="entry name" value="CONSERVED OLIGOMERIC GOLGI COMPLEX SUBUNIT 5"/>
    <property type="match status" value="1"/>
</dbReference>
<protein>
    <recommendedName>
        <fullName evidence="2">Conserved oligomeric Golgi complex subunit 5</fullName>
    </recommendedName>
</protein>
<evidence type="ECO:0000256" key="1">
    <source>
        <dbReference type="ARBA" id="ARBA00004395"/>
    </source>
</evidence>
<dbReference type="Proteomes" id="UP000803884">
    <property type="component" value="Unassembled WGS sequence"/>
</dbReference>